<evidence type="ECO:0000313" key="1">
    <source>
        <dbReference type="EMBL" id="PYI53562.1"/>
    </source>
</evidence>
<dbReference type="AlphaFoldDB" id="A0A2V5K4B3"/>
<dbReference type="Proteomes" id="UP000247476">
    <property type="component" value="Unassembled WGS sequence"/>
</dbReference>
<evidence type="ECO:0000313" key="2">
    <source>
        <dbReference type="Proteomes" id="UP000247476"/>
    </source>
</evidence>
<name>A0A2V5K4B3_9BACL</name>
<dbReference type="OrthoDB" id="2613826at2"/>
<gene>
    <name evidence="1" type="ORF">DLM86_17535</name>
</gene>
<dbReference type="RefSeq" id="WP_110841334.1">
    <property type="nucleotide sequence ID" value="NZ_QJVJ01000007.1"/>
</dbReference>
<comment type="caution">
    <text evidence="1">The sequence shown here is derived from an EMBL/GenBank/DDBJ whole genome shotgun (WGS) entry which is preliminary data.</text>
</comment>
<proteinExistence type="predicted"/>
<dbReference type="EMBL" id="QJVJ01000007">
    <property type="protein sequence ID" value="PYI53562.1"/>
    <property type="molecule type" value="Genomic_DNA"/>
</dbReference>
<accession>A0A2V5K4B3</accession>
<dbReference type="InterPro" id="IPR027417">
    <property type="entry name" value="P-loop_NTPase"/>
</dbReference>
<dbReference type="Gene3D" id="3.40.50.300">
    <property type="entry name" value="P-loop containing nucleotide triphosphate hydrolases"/>
    <property type="match status" value="1"/>
</dbReference>
<keyword evidence="2" id="KW-1185">Reference proteome</keyword>
<dbReference type="SUPFAM" id="SSF52540">
    <property type="entry name" value="P-loop containing nucleoside triphosphate hydrolases"/>
    <property type="match status" value="1"/>
</dbReference>
<evidence type="ECO:0008006" key="3">
    <source>
        <dbReference type="Google" id="ProtNLM"/>
    </source>
</evidence>
<reference evidence="1 2" key="1">
    <citation type="submission" date="2018-05" db="EMBL/GenBank/DDBJ databases">
        <title>Paenibacillus flagellatus sp. nov., isolated from selenium mineral soil.</title>
        <authorList>
            <person name="Dai X."/>
        </authorList>
    </citation>
    <scope>NUCLEOTIDE SEQUENCE [LARGE SCALE GENOMIC DNA]</scope>
    <source>
        <strain evidence="1 2">DXL2</strain>
    </source>
</reference>
<organism evidence="1 2">
    <name type="scientific">Paenibacillus flagellatus</name>
    <dbReference type="NCBI Taxonomy" id="2211139"/>
    <lineage>
        <taxon>Bacteria</taxon>
        <taxon>Bacillati</taxon>
        <taxon>Bacillota</taxon>
        <taxon>Bacilli</taxon>
        <taxon>Bacillales</taxon>
        <taxon>Paenibacillaceae</taxon>
        <taxon>Paenibacillus</taxon>
    </lineage>
</organism>
<sequence>MIRLIISAATGRSGSTLLQRICNARKETLIWGEHYGIIKDFANIYDNLVYFSEQSRNERTAFFDRNKDTGLWTANMTPELPYVEQAVINAVTAALDTLYGQFAEKHDIVGFKEVRYGERELRLLRKCYPDCPFLLLVRHPVPSWASAPTWYRDIDDFAGVWNERAGFYAEYARQDPNSLLIRYEDLVDRDPKTLKRLSEVTKVPVPDMIGVLSKKVGSFNPEPVTKEQREEIVTKCRPVMKTLLYR</sequence>
<dbReference type="Pfam" id="PF13469">
    <property type="entry name" value="Sulfotransfer_3"/>
    <property type="match status" value="1"/>
</dbReference>
<protein>
    <recommendedName>
        <fullName evidence="3">Sulfotransferase family protein</fullName>
    </recommendedName>
</protein>